<organism evidence="1 2">
    <name type="scientific">Kineococcus rhizosphaerae</name>
    <dbReference type="NCBI Taxonomy" id="559628"/>
    <lineage>
        <taxon>Bacteria</taxon>
        <taxon>Bacillati</taxon>
        <taxon>Actinomycetota</taxon>
        <taxon>Actinomycetes</taxon>
        <taxon>Kineosporiales</taxon>
        <taxon>Kineosporiaceae</taxon>
        <taxon>Kineococcus</taxon>
    </lineage>
</organism>
<dbReference type="GO" id="GO:0006355">
    <property type="term" value="P:regulation of DNA-templated transcription"/>
    <property type="evidence" value="ECO:0007669"/>
    <property type="project" value="InterPro"/>
</dbReference>
<dbReference type="Proteomes" id="UP000238083">
    <property type="component" value="Unassembled WGS sequence"/>
</dbReference>
<dbReference type="InterPro" id="IPR016032">
    <property type="entry name" value="Sig_transdc_resp-reg_C-effctor"/>
</dbReference>
<dbReference type="Gene3D" id="1.10.10.10">
    <property type="entry name" value="Winged helix-like DNA-binding domain superfamily/Winged helix DNA-binding domain"/>
    <property type="match status" value="1"/>
</dbReference>
<accession>A0A2T0R360</accession>
<dbReference type="AlphaFoldDB" id="A0A2T0R360"/>
<evidence type="ECO:0000313" key="2">
    <source>
        <dbReference type="Proteomes" id="UP000238083"/>
    </source>
</evidence>
<dbReference type="InterPro" id="IPR036388">
    <property type="entry name" value="WH-like_DNA-bd_sf"/>
</dbReference>
<dbReference type="SUPFAM" id="SSF46894">
    <property type="entry name" value="C-terminal effector domain of the bipartite response regulators"/>
    <property type="match status" value="1"/>
</dbReference>
<comment type="caution">
    <text evidence="1">The sequence shown here is derived from an EMBL/GenBank/DDBJ whole genome shotgun (WGS) entry which is preliminary data.</text>
</comment>
<reference evidence="1 2" key="1">
    <citation type="submission" date="2018-03" db="EMBL/GenBank/DDBJ databases">
        <title>Genomic Encyclopedia of Archaeal and Bacterial Type Strains, Phase II (KMG-II): from individual species to whole genera.</title>
        <authorList>
            <person name="Goeker M."/>
        </authorList>
    </citation>
    <scope>NUCLEOTIDE SEQUENCE [LARGE SCALE GENOMIC DNA]</scope>
    <source>
        <strain evidence="1 2">DSM 19711</strain>
    </source>
</reference>
<evidence type="ECO:0000313" key="1">
    <source>
        <dbReference type="EMBL" id="PRY14475.1"/>
    </source>
</evidence>
<proteinExistence type="predicted"/>
<sequence>MDERTSPSGGTWPVPLATVLLALEETDEVDLDLGADGVLHVRRSPAPAPAARRAQPVPGTPPALDALSRRVLALVAAGEPAAVVADRLGVGIADVADVLRGLRTRYGVGSTTAAVQAARRTGDLRRD</sequence>
<name>A0A2T0R360_9ACTN</name>
<protein>
    <submittedName>
        <fullName evidence="1">Uncharacterized protein</fullName>
    </submittedName>
</protein>
<keyword evidence="2" id="KW-1185">Reference proteome</keyword>
<dbReference type="EMBL" id="PVZF01000006">
    <property type="protein sequence ID" value="PRY14475.1"/>
    <property type="molecule type" value="Genomic_DNA"/>
</dbReference>
<dbReference type="RefSeq" id="WP_106210856.1">
    <property type="nucleotide sequence ID" value="NZ_PVZF01000006.1"/>
</dbReference>
<dbReference type="GO" id="GO:0003677">
    <property type="term" value="F:DNA binding"/>
    <property type="evidence" value="ECO:0007669"/>
    <property type="project" value="InterPro"/>
</dbReference>
<gene>
    <name evidence="1" type="ORF">CLV37_10633</name>
</gene>